<organism evidence="2 3">
    <name type="scientific">Iris pallida</name>
    <name type="common">Sweet iris</name>
    <dbReference type="NCBI Taxonomy" id="29817"/>
    <lineage>
        <taxon>Eukaryota</taxon>
        <taxon>Viridiplantae</taxon>
        <taxon>Streptophyta</taxon>
        <taxon>Embryophyta</taxon>
        <taxon>Tracheophyta</taxon>
        <taxon>Spermatophyta</taxon>
        <taxon>Magnoliopsida</taxon>
        <taxon>Liliopsida</taxon>
        <taxon>Asparagales</taxon>
        <taxon>Iridaceae</taxon>
        <taxon>Iridoideae</taxon>
        <taxon>Irideae</taxon>
        <taxon>Iris</taxon>
    </lineage>
</organism>
<accession>A0AAX6E6Q9</accession>
<reference evidence="2" key="2">
    <citation type="submission" date="2023-04" db="EMBL/GenBank/DDBJ databases">
        <authorList>
            <person name="Bruccoleri R.E."/>
            <person name="Oakeley E.J."/>
            <person name="Faust A.-M."/>
            <person name="Dessus-Babus S."/>
            <person name="Altorfer M."/>
            <person name="Burckhardt D."/>
            <person name="Oertli M."/>
            <person name="Naumann U."/>
            <person name="Petersen F."/>
            <person name="Wong J."/>
        </authorList>
    </citation>
    <scope>NUCLEOTIDE SEQUENCE</scope>
    <source>
        <strain evidence="2">GSM-AAB239-AS_SAM_17_03QT</strain>
        <tissue evidence="2">Leaf</tissue>
    </source>
</reference>
<dbReference type="AlphaFoldDB" id="A0AAX6E6Q9"/>
<evidence type="ECO:0000313" key="2">
    <source>
        <dbReference type="EMBL" id="KAJ6799782.1"/>
    </source>
</evidence>
<evidence type="ECO:0000313" key="3">
    <source>
        <dbReference type="Proteomes" id="UP001140949"/>
    </source>
</evidence>
<proteinExistence type="predicted"/>
<gene>
    <name evidence="2" type="ORF">M6B38_203540</name>
</gene>
<evidence type="ECO:0000256" key="1">
    <source>
        <dbReference type="SAM" id="MobiDB-lite"/>
    </source>
</evidence>
<keyword evidence="3" id="KW-1185">Reference proteome</keyword>
<comment type="caution">
    <text evidence="2">The sequence shown here is derived from an EMBL/GenBank/DDBJ whole genome shotgun (WGS) entry which is preliminary data.</text>
</comment>
<dbReference type="EMBL" id="JANAVB010039220">
    <property type="protein sequence ID" value="KAJ6799782.1"/>
    <property type="molecule type" value="Genomic_DNA"/>
</dbReference>
<name>A0AAX6E6Q9_IRIPA</name>
<protein>
    <submittedName>
        <fullName evidence="2">Citrate synthase, glyoxysomal-like</fullName>
    </submittedName>
</protein>
<sequence>MMALYQSSDGRHNTWTTPPNQRWHYKDMIDNY</sequence>
<dbReference type="Proteomes" id="UP001140949">
    <property type="component" value="Unassembled WGS sequence"/>
</dbReference>
<feature type="region of interest" description="Disordered" evidence="1">
    <location>
        <begin position="1"/>
        <end position="20"/>
    </location>
</feature>
<reference evidence="2" key="1">
    <citation type="journal article" date="2023" name="GigaByte">
        <title>Genome assembly of the bearded iris, Iris pallida Lam.</title>
        <authorList>
            <person name="Bruccoleri R.E."/>
            <person name="Oakeley E.J."/>
            <person name="Faust A.M.E."/>
            <person name="Altorfer M."/>
            <person name="Dessus-Babus S."/>
            <person name="Burckhardt D."/>
            <person name="Oertli M."/>
            <person name="Naumann U."/>
            <person name="Petersen F."/>
            <person name="Wong J."/>
        </authorList>
    </citation>
    <scope>NUCLEOTIDE SEQUENCE</scope>
    <source>
        <strain evidence="2">GSM-AAB239-AS_SAM_17_03QT</strain>
    </source>
</reference>